<organism evidence="13 14">
    <name type="scientific">Sphingomonas qilianensis</name>
    <dbReference type="NCBI Taxonomy" id="1736690"/>
    <lineage>
        <taxon>Bacteria</taxon>
        <taxon>Pseudomonadati</taxon>
        <taxon>Pseudomonadota</taxon>
        <taxon>Alphaproteobacteria</taxon>
        <taxon>Sphingomonadales</taxon>
        <taxon>Sphingomonadaceae</taxon>
        <taxon>Sphingomonas</taxon>
    </lineage>
</organism>
<keyword evidence="5 9" id="KW-0798">TonB box</keyword>
<dbReference type="Pfam" id="PF00593">
    <property type="entry name" value="TonB_dep_Rec_b-barrel"/>
    <property type="match status" value="1"/>
</dbReference>
<evidence type="ECO:0000313" key="13">
    <source>
        <dbReference type="EMBL" id="MEN2786637.1"/>
    </source>
</evidence>
<keyword evidence="14" id="KW-1185">Reference proteome</keyword>
<evidence type="ECO:0000259" key="12">
    <source>
        <dbReference type="Pfam" id="PF07715"/>
    </source>
</evidence>
<feature type="domain" description="TonB-dependent receptor-like beta-barrel" evidence="11">
    <location>
        <begin position="496"/>
        <end position="1054"/>
    </location>
</feature>
<sequence length="1088" mass="117150">MKLFRLYAAVALAPLAIASALPAWAQVSTPTVPTDGEGDETTQDIDETTQDITVTGSRIRAPNLESAVPVTVVSGEQFFQTGRVSIGDVLNDLPQLRNTFSQQNSTRFLGTRGLNLLDLRGLGTQRTLVLVNGRRHVAADILSNGVSPDTNTFPTDLIERVEIVTGGNSAVYGSDAVAGVVNFILKDSYDGLQIRGQSGISQYGDAANQYVSALGGKNFADGRGNIALNLEYAHQSRYFGSGRPSLRQADGFLVVDTDPAGAVNGADGVFDRQFFRDFRSTTISPGGQVGIRYANNASAPCGRDGVGSAFTCAYLFQPDGSLAQQTGQRVGLGPNGNFIGGNGQTGREGQLLTLSPQLDRYSANAIGHFEVSPAFVPFFEAKYVRTEAFGSVSGPLFSQGQTLSDNFTVDGFRDASYFNTGGAAGNVNREGIRLDNPYLTTQARGVLQQQLLAAVNSSALGLNPNTGAAFTDTAASQAERARIIAQINDGSFRFSNRRNYVDLGIRDERIRRETYRGVVGVRGTFNDDWNYEASANYGVYKERNVIQGNINTQRFLLANDTARNAAGQIVCRSQIDPRYAGEDAGGNPAQLAADIAACVPLNPFGAGSVTSAARDYLTVQSEATGKITQFVGAAFMSGDLSQLFELPGGPVAFSVGGEYRRETNRYDLDDLTQAGYAFYNAIPSFTAPAFAVKEAYGELRVPLVKDMFLLQELTLSASGRVSDYKGATGTVYAYGFTGEWRPVDQLRFRAAYNRSVRAPNLSELYSEQGQNFTPAPNDPCSERNIGTGSATRAANCAAAGRPAGYDYVYTASLETLSGGNPNLRQETSDSYTYGAVWQPSFVPGLSISVDYYNIRVKDVITATGTPQQILNLCYDSPTLDNAFCSLFQRAGASGGPRGEQAFRVLEGSLLQSSANFAALQVRGIDTNIAYRHRFDFGLVNLGAVWTHTLQNDEFTNPADPNFANVLTNELGDPQDQVNVNASVKIGAVTFGGQARWIGKMYLNTFEDYNPLNGLPAQNTDYAVIKKYGIAFYQDLRADIDVNDKFNFYLGVDNVTNKQPPFGLTGVTEGGGIYDVRGRYAYAGFVAKF</sequence>
<dbReference type="InterPro" id="IPR036942">
    <property type="entry name" value="Beta-barrel_TonB_sf"/>
</dbReference>
<accession>A0ABU9XS24</accession>
<feature type="chain" id="PRO_5045845962" evidence="10">
    <location>
        <begin position="26"/>
        <end position="1088"/>
    </location>
</feature>
<dbReference type="Gene3D" id="2.170.130.10">
    <property type="entry name" value="TonB-dependent receptor, plug domain"/>
    <property type="match status" value="1"/>
</dbReference>
<evidence type="ECO:0000256" key="3">
    <source>
        <dbReference type="ARBA" id="ARBA00022452"/>
    </source>
</evidence>
<evidence type="ECO:0000256" key="9">
    <source>
        <dbReference type="RuleBase" id="RU003357"/>
    </source>
</evidence>
<comment type="similarity">
    <text evidence="8 9">Belongs to the TonB-dependent receptor family.</text>
</comment>
<keyword evidence="13" id="KW-0675">Receptor</keyword>
<keyword evidence="6 8" id="KW-0472">Membrane</keyword>
<name>A0ABU9XS24_9SPHN</name>
<keyword evidence="7 8" id="KW-0998">Cell outer membrane</keyword>
<dbReference type="PROSITE" id="PS52016">
    <property type="entry name" value="TONB_DEPENDENT_REC_3"/>
    <property type="match status" value="1"/>
</dbReference>
<dbReference type="InterPro" id="IPR039426">
    <property type="entry name" value="TonB-dep_rcpt-like"/>
</dbReference>
<feature type="signal peptide" evidence="10">
    <location>
        <begin position="1"/>
        <end position="25"/>
    </location>
</feature>
<reference evidence="13 14" key="1">
    <citation type="submission" date="2024-05" db="EMBL/GenBank/DDBJ databases">
        <authorList>
            <person name="Liu Q."/>
            <person name="Xin Y.-H."/>
        </authorList>
    </citation>
    <scope>NUCLEOTIDE SEQUENCE [LARGE SCALE GENOMIC DNA]</scope>
    <source>
        <strain evidence="13 14">CGMCC 1.15349</strain>
    </source>
</reference>
<protein>
    <submittedName>
        <fullName evidence="13">TonB-dependent receptor</fullName>
    </submittedName>
</protein>
<dbReference type="InterPro" id="IPR012910">
    <property type="entry name" value="Plug_dom"/>
</dbReference>
<evidence type="ECO:0000256" key="2">
    <source>
        <dbReference type="ARBA" id="ARBA00022448"/>
    </source>
</evidence>
<dbReference type="Proteomes" id="UP001404104">
    <property type="component" value="Unassembled WGS sequence"/>
</dbReference>
<dbReference type="InterPro" id="IPR000531">
    <property type="entry name" value="Beta-barrel_TonB"/>
</dbReference>
<dbReference type="RefSeq" id="WP_345864437.1">
    <property type="nucleotide sequence ID" value="NZ_JBDIMF010000003.1"/>
</dbReference>
<dbReference type="Pfam" id="PF07715">
    <property type="entry name" value="Plug"/>
    <property type="match status" value="1"/>
</dbReference>
<keyword evidence="3 8" id="KW-1134">Transmembrane beta strand</keyword>
<keyword evidence="10" id="KW-0732">Signal</keyword>
<evidence type="ECO:0000256" key="6">
    <source>
        <dbReference type="ARBA" id="ARBA00023136"/>
    </source>
</evidence>
<dbReference type="EMBL" id="JBDIMF010000003">
    <property type="protein sequence ID" value="MEN2786637.1"/>
    <property type="molecule type" value="Genomic_DNA"/>
</dbReference>
<comment type="subcellular location">
    <subcellularLocation>
        <location evidence="1 8">Cell outer membrane</location>
        <topology evidence="1 8">Multi-pass membrane protein</topology>
    </subcellularLocation>
</comment>
<feature type="domain" description="TonB-dependent receptor plug" evidence="12">
    <location>
        <begin position="64"/>
        <end position="180"/>
    </location>
</feature>
<comment type="caution">
    <text evidence="13">The sequence shown here is derived from an EMBL/GenBank/DDBJ whole genome shotgun (WGS) entry which is preliminary data.</text>
</comment>
<dbReference type="Gene3D" id="2.40.170.20">
    <property type="entry name" value="TonB-dependent receptor, beta-barrel domain"/>
    <property type="match status" value="1"/>
</dbReference>
<evidence type="ECO:0000256" key="7">
    <source>
        <dbReference type="ARBA" id="ARBA00023237"/>
    </source>
</evidence>
<proteinExistence type="inferred from homology"/>
<dbReference type="InterPro" id="IPR037066">
    <property type="entry name" value="Plug_dom_sf"/>
</dbReference>
<gene>
    <name evidence="13" type="ORF">ABC969_09430</name>
</gene>
<dbReference type="PANTHER" id="PTHR47234:SF2">
    <property type="entry name" value="TONB-DEPENDENT RECEPTOR"/>
    <property type="match status" value="1"/>
</dbReference>
<keyword evidence="4 8" id="KW-0812">Transmembrane</keyword>
<dbReference type="PANTHER" id="PTHR47234">
    <property type="match status" value="1"/>
</dbReference>
<evidence type="ECO:0000256" key="8">
    <source>
        <dbReference type="PROSITE-ProRule" id="PRU01360"/>
    </source>
</evidence>
<evidence type="ECO:0000256" key="1">
    <source>
        <dbReference type="ARBA" id="ARBA00004571"/>
    </source>
</evidence>
<evidence type="ECO:0000256" key="5">
    <source>
        <dbReference type="ARBA" id="ARBA00023077"/>
    </source>
</evidence>
<evidence type="ECO:0000313" key="14">
    <source>
        <dbReference type="Proteomes" id="UP001404104"/>
    </source>
</evidence>
<evidence type="ECO:0000256" key="4">
    <source>
        <dbReference type="ARBA" id="ARBA00022692"/>
    </source>
</evidence>
<evidence type="ECO:0000256" key="10">
    <source>
        <dbReference type="SAM" id="SignalP"/>
    </source>
</evidence>
<dbReference type="SUPFAM" id="SSF56935">
    <property type="entry name" value="Porins"/>
    <property type="match status" value="1"/>
</dbReference>
<keyword evidence="2 8" id="KW-0813">Transport</keyword>
<evidence type="ECO:0000259" key="11">
    <source>
        <dbReference type="Pfam" id="PF00593"/>
    </source>
</evidence>